<keyword evidence="4" id="KW-0808">Transferase</keyword>
<feature type="transmembrane region" description="Helical" evidence="8">
    <location>
        <begin position="174"/>
        <end position="196"/>
    </location>
</feature>
<dbReference type="AlphaFoldDB" id="A0A0G0L5C3"/>
<evidence type="ECO:0000259" key="9">
    <source>
        <dbReference type="Pfam" id="PF02366"/>
    </source>
</evidence>
<evidence type="ECO:0000256" key="2">
    <source>
        <dbReference type="ARBA" id="ARBA00022475"/>
    </source>
</evidence>
<dbReference type="GO" id="GO:0009103">
    <property type="term" value="P:lipopolysaccharide biosynthetic process"/>
    <property type="evidence" value="ECO:0007669"/>
    <property type="project" value="UniProtKB-ARBA"/>
</dbReference>
<dbReference type="Pfam" id="PF02366">
    <property type="entry name" value="PMT"/>
    <property type="match status" value="1"/>
</dbReference>
<dbReference type="InterPro" id="IPR003342">
    <property type="entry name" value="ArnT-like_N"/>
</dbReference>
<dbReference type="GO" id="GO:0005886">
    <property type="term" value="C:plasma membrane"/>
    <property type="evidence" value="ECO:0007669"/>
    <property type="project" value="UniProtKB-SubCell"/>
</dbReference>
<feature type="domain" description="ArnT-like N-terminal" evidence="9">
    <location>
        <begin position="63"/>
        <end position="230"/>
    </location>
</feature>
<evidence type="ECO:0000256" key="5">
    <source>
        <dbReference type="ARBA" id="ARBA00022692"/>
    </source>
</evidence>
<protein>
    <recommendedName>
        <fullName evidence="9">ArnT-like N-terminal domain-containing protein</fullName>
    </recommendedName>
</protein>
<gene>
    <name evidence="10" type="ORF">UT08_C0001G0088</name>
</gene>
<evidence type="ECO:0000256" key="8">
    <source>
        <dbReference type="SAM" id="Phobius"/>
    </source>
</evidence>
<evidence type="ECO:0000256" key="3">
    <source>
        <dbReference type="ARBA" id="ARBA00022676"/>
    </source>
</evidence>
<comment type="caution">
    <text evidence="10">The sequence shown here is derived from an EMBL/GenBank/DDBJ whole genome shotgun (WGS) entry which is preliminary data.</text>
</comment>
<proteinExistence type="predicted"/>
<keyword evidence="7 8" id="KW-0472">Membrane</keyword>
<feature type="transmembrane region" description="Helical" evidence="8">
    <location>
        <begin position="84"/>
        <end position="110"/>
    </location>
</feature>
<evidence type="ECO:0000313" key="11">
    <source>
        <dbReference type="Proteomes" id="UP000034081"/>
    </source>
</evidence>
<dbReference type="InterPro" id="IPR050297">
    <property type="entry name" value="LipidA_mod_glycosyltrf_83"/>
</dbReference>
<keyword evidence="2" id="KW-1003">Cell membrane</keyword>
<comment type="subcellular location">
    <subcellularLocation>
        <location evidence="1">Cell membrane</location>
        <topology evidence="1">Multi-pass membrane protein</topology>
    </subcellularLocation>
</comment>
<dbReference type="GO" id="GO:0006493">
    <property type="term" value="P:protein O-linked glycosylation"/>
    <property type="evidence" value="ECO:0007669"/>
    <property type="project" value="InterPro"/>
</dbReference>
<evidence type="ECO:0000313" key="10">
    <source>
        <dbReference type="EMBL" id="KKQ86222.1"/>
    </source>
</evidence>
<organism evidence="10 11">
    <name type="scientific">Candidatus Woesebacteria bacterium GW2011_GWB1_38_8</name>
    <dbReference type="NCBI Taxonomy" id="1618570"/>
    <lineage>
        <taxon>Bacteria</taxon>
        <taxon>Candidatus Woeseibacteriota</taxon>
    </lineage>
</organism>
<evidence type="ECO:0000256" key="4">
    <source>
        <dbReference type="ARBA" id="ARBA00022679"/>
    </source>
</evidence>
<feature type="transmembrane region" description="Helical" evidence="8">
    <location>
        <begin position="216"/>
        <end position="237"/>
    </location>
</feature>
<dbReference type="STRING" id="1618570.UT08_C0001G0088"/>
<dbReference type="Proteomes" id="UP000034081">
    <property type="component" value="Unassembled WGS sequence"/>
</dbReference>
<keyword evidence="6 8" id="KW-1133">Transmembrane helix</keyword>
<keyword evidence="3" id="KW-0328">Glycosyltransferase</keyword>
<feature type="transmembrane region" description="Helical" evidence="8">
    <location>
        <begin position="122"/>
        <end position="142"/>
    </location>
</feature>
<accession>A0A0G0L5C3</accession>
<feature type="transmembrane region" description="Helical" evidence="8">
    <location>
        <begin position="148"/>
        <end position="167"/>
    </location>
</feature>
<feature type="transmembrane region" description="Helical" evidence="8">
    <location>
        <begin position="305"/>
        <end position="324"/>
    </location>
</feature>
<feature type="transmembrane region" description="Helical" evidence="8">
    <location>
        <begin position="278"/>
        <end position="299"/>
    </location>
</feature>
<name>A0A0G0L5C3_9BACT</name>
<dbReference type="EMBL" id="LBVL01000001">
    <property type="protein sequence ID" value="KKQ86222.1"/>
    <property type="molecule type" value="Genomic_DNA"/>
</dbReference>
<dbReference type="PANTHER" id="PTHR33908">
    <property type="entry name" value="MANNOSYLTRANSFERASE YKCB-RELATED"/>
    <property type="match status" value="1"/>
</dbReference>
<reference evidence="10 11" key="1">
    <citation type="journal article" date="2015" name="Nature">
        <title>rRNA introns, odd ribosomes, and small enigmatic genomes across a large radiation of phyla.</title>
        <authorList>
            <person name="Brown C.T."/>
            <person name="Hug L.A."/>
            <person name="Thomas B.C."/>
            <person name="Sharon I."/>
            <person name="Castelle C.J."/>
            <person name="Singh A."/>
            <person name="Wilkins M.J."/>
            <person name="Williams K.H."/>
            <person name="Banfield J.F."/>
        </authorList>
    </citation>
    <scope>NUCLEOTIDE SEQUENCE [LARGE SCALE GENOMIC DNA]</scope>
</reference>
<dbReference type="GO" id="GO:0000030">
    <property type="term" value="F:mannosyltransferase activity"/>
    <property type="evidence" value="ECO:0007669"/>
    <property type="project" value="InterPro"/>
</dbReference>
<dbReference type="GO" id="GO:0016763">
    <property type="term" value="F:pentosyltransferase activity"/>
    <property type="evidence" value="ECO:0007669"/>
    <property type="project" value="TreeGrafter"/>
</dbReference>
<keyword evidence="5 8" id="KW-0812">Transmembrane</keyword>
<dbReference type="PANTHER" id="PTHR33908:SF11">
    <property type="entry name" value="MEMBRANE PROTEIN"/>
    <property type="match status" value="1"/>
</dbReference>
<evidence type="ECO:0000256" key="7">
    <source>
        <dbReference type="ARBA" id="ARBA00023136"/>
    </source>
</evidence>
<evidence type="ECO:0000256" key="1">
    <source>
        <dbReference type="ARBA" id="ARBA00004651"/>
    </source>
</evidence>
<feature type="transmembrane region" description="Helical" evidence="8">
    <location>
        <begin position="12"/>
        <end position="28"/>
    </location>
</feature>
<evidence type="ECO:0000256" key="6">
    <source>
        <dbReference type="ARBA" id="ARBA00022989"/>
    </source>
</evidence>
<sequence>MKNFWRKNNKELFVAFIIVIGSIFLRIYNLNSVPIFGDEAIYIRWAQVMRAEPSLRFLPLTDGKQPLFMWMVIPLLKIINDPLIAGRLVSVITGIGSLIGVFVLSFVLFGSYRLDQRFKLRLSLLASFIYAISPFSIFFDRLALADSMLAFFGIWTLVFSIITVRNLRLDTAMLAGFSLGGALLTKSPAMFFSLLAPVSFLLSKWPKMFKARFNKISVYLFLFTFTYLIAYAMYNILRLGTNFHMIGIRNKDYIYPISHILDKPFNPFLVFLNDIFNYFWLLGPSVLVFLILLGIYIGWKNYRKETLLLLAWGILPIVLTAEFSKTMTARYIYFSIPYLFILASLSLGAKLIHPQGGMNLNEIVKGSKPINPTGRQTSLPRLTVAGWIGSNLRGITRIGFIILVMHSLFVDFHLLNKPQAANLPRSERSGYLEEWTAGYGIKETAEYLKEQSKNLPTGRQVVVGTEGYFGTLPDGLQIYLNNHPNITVIGVGIDLKELPQSLKESKAFGNKTYLVINNSRLKAEPQDMGLEIVAAYPKALRPVGTKEYNLNGPQEVLYLFEVK</sequence>
<feature type="transmembrane region" description="Helical" evidence="8">
    <location>
        <begin position="331"/>
        <end position="352"/>
    </location>
</feature>